<reference evidence="3 4" key="1">
    <citation type="submission" date="2014-07" db="EMBL/GenBank/DDBJ databases">
        <authorList>
            <person name="McCorrison J."/>
            <person name="Sanka R."/>
            <person name="Torralba M."/>
            <person name="Gillis M."/>
            <person name="Haft D.H."/>
            <person name="Methe B."/>
            <person name="Sutton G."/>
            <person name="Nelson K.E."/>
        </authorList>
    </citation>
    <scope>NUCLEOTIDE SEQUENCE [LARGE SCALE GENOMIC DNA]</scope>
    <source>
        <strain evidence="3 4">DNF00011</strain>
    </source>
</reference>
<evidence type="ECO:0000313" key="3">
    <source>
        <dbReference type="EMBL" id="KGF20486.1"/>
    </source>
</evidence>
<proteinExistence type="predicted"/>
<comment type="caution">
    <text evidence="3">The sequence shown here is derived from an EMBL/GenBank/DDBJ whole genome shotgun (WGS) entry which is preliminary data.</text>
</comment>
<feature type="compositionally biased region" description="Polar residues" evidence="2">
    <location>
        <begin position="31"/>
        <end position="48"/>
    </location>
</feature>
<dbReference type="AlphaFoldDB" id="A0A095YEE4"/>
<name>A0A095YEE4_9MICC</name>
<keyword evidence="1" id="KW-0175">Coiled coil</keyword>
<feature type="compositionally biased region" description="Basic and acidic residues" evidence="2">
    <location>
        <begin position="75"/>
        <end position="117"/>
    </location>
</feature>
<dbReference type="RefSeq" id="WP_035755797.1">
    <property type="nucleotide sequence ID" value="NZ_JRNH01000014.1"/>
</dbReference>
<organism evidence="3 4">
    <name type="scientific">Pseudoglutamicibacter albus DNF00011</name>
    <dbReference type="NCBI Taxonomy" id="1401063"/>
    <lineage>
        <taxon>Bacteria</taxon>
        <taxon>Bacillati</taxon>
        <taxon>Actinomycetota</taxon>
        <taxon>Actinomycetes</taxon>
        <taxon>Micrococcales</taxon>
        <taxon>Micrococcaceae</taxon>
        <taxon>Pseudoglutamicibacter</taxon>
    </lineage>
</organism>
<accession>A0A095YEE4</accession>
<feature type="region of interest" description="Disordered" evidence="2">
    <location>
        <begin position="31"/>
        <end position="141"/>
    </location>
</feature>
<evidence type="ECO:0000313" key="4">
    <source>
        <dbReference type="Proteomes" id="UP000053528"/>
    </source>
</evidence>
<dbReference type="InterPro" id="IPR035940">
    <property type="entry name" value="CAP_sf"/>
</dbReference>
<sequence length="447" mass="46941">MAMSKRLAGAITAGVLIGGVAFGGIAIAVSNGNSPAANTQKADAQPSENDLVEAKETLAEETSAEEASEAQAQRTEAKKSPDAADDAKDDAAEGSEKAAGEKTEKKSEGNAAKKSDEPQSSAGTTLQSTSKPKAQRGATCDAAEGKSAVAAAQKKLDNARAAQNSHQAAVGAAQKSAQQTIKDEKLGTAGFFRWLGAQKNDADANRAYQLLTTGGYTDAKGKKHNFNNKTDQAGKFLAKTELNKPGDATTLKNLKATLRHIDRGNALRSSDEVFPGGGSLKINSLLMAGSQVQTNASHAHMGHRGHIVPAENLSWGSSDPFKGWYSKEKELYKKNKKAAFHDVGHYLNLTDRRYTVTGFAVVDKPGTTYRIAHGQVFDTKNYMNADRNAPSYTTGEYAALISAYENYLVSGKGKVAEAQKALNAAQADVAAAEKSLKAAKAAASKGC</sequence>
<dbReference type="SUPFAM" id="SSF55797">
    <property type="entry name" value="PR-1-like"/>
    <property type="match status" value="1"/>
</dbReference>
<feature type="coiled-coil region" evidence="1">
    <location>
        <begin position="415"/>
        <end position="442"/>
    </location>
</feature>
<dbReference type="Proteomes" id="UP000053528">
    <property type="component" value="Unassembled WGS sequence"/>
</dbReference>
<protein>
    <submittedName>
        <fullName evidence="3">Uncharacterized protein</fullName>
    </submittedName>
</protein>
<feature type="region of interest" description="Disordered" evidence="2">
    <location>
        <begin position="157"/>
        <end position="176"/>
    </location>
</feature>
<dbReference type="EMBL" id="JRNH01000014">
    <property type="protein sequence ID" value="KGF20486.1"/>
    <property type="molecule type" value="Genomic_DNA"/>
</dbReference>
<feature type="compositionally biased region" description="Polar residues" evidence="2">
    <location>
        <begin position="118"/>
        <end position="132"/>
    </location>
</feature>
<evidence type="ECO:0000256" key="2">
    <source>
        <dbReference type="SAM" id="MobiDB-lite"/>
    </source>
</evidence>
<gene>
    <name evidence="3" type="ORF">HMPREF2128_05300</name>
</gene>
<evidence type="ECO:0000256" key="1">
    <source>
        <dbReference type="SAM" id="Coils"/>
    </source>
</evidence>